<dbReference type="EMBL" id="JAENHL010000008">
    <property type="protein sequence ID" value="MBK1869378.1"/>
    <property type="molecule type" value="Genomic_DNA"/>
</dbReference>
<sequence>MTTHRPRFSAKRRSVLKGLGALGLGLTFLPRNSLSEEEKKLNFYNWDTYIGETTLADFEKATGIEVKMDLFADNDELFAKLKAGNPGYDVICPTNDNLERMIKANMVTPLDHAKLPNFSNMDPVFQEAAFDPGRKYSITYLWGTVGVGYRKSKVEGTVDSWKVLFEEPKYAGRIALLGDAKLVIGSALKYLGHSLNTTDPAILKQVEDLLIAGKKNVKVYADDNGQDLLASGDVDLTMEYNGDILQVMKEDDDISYAVPTQGGEMWQDCLAIPTGAPRPENAHAFLNYIMDPQVEAAIADFVQYGTPNAAAKKLMSKEYTDNPAIFPPPEVIAKCEPALYLGEDATKLRSDIWTRVQAA</sequence>
<comment type="caution">
    <text evidence="1">The sequence shown here is derived from an EMBL/GenBank/DDBJ whole genome shotgun (WGS) entry which is preliminary data.</text>
</comment>
<accession>A0ACC5RAE7</accession>
<protein>
    <submittedName>
        <fullName evidence="1">Spermidine/putrescine ABC transporter substrate-binding protein</fullName>
    </submittedName>
</protein>
<evidence type="ECO:0000313" key="1">
    <source>
        <dbReference type="EMBL" id="MBK1869378.1"/>
    </source>
</evidence>
<name>A0ACC5RAE7_9HYPH</name>
<reference evidence="1" key="1">
    <citation type="submission" date="2021-01" db="EMBL/GenBank/DDBJ databases">
        <authorList>
            <person name="Sun Q."/>
        </authorList>
    </citation>
    <scope>NUCLEOTIDE SEQUENCE</scope>
    <source>
        <strain evidence="1">YIM B02566</strain>
    </source>
</reference>
<keyword evidence="2" id="KW-1185">Reference proteome</keyword>
<organism evidence="1 2">
    <name type="scientific">Taklimakanibacter albus</name>
    <dbReference type="NCBI Taxonomy" id="2800327"/>
    <lineage>
        <taxon>Bacteria</taxon>
        <taxon>Pseudomonadati</taxon>
        <taxon>Pseudomonadota</taxon>
        <taxon>Alphaproteobacteria</taxon>
        <taxon>Hyphomicrobiales</taxon>
        <taxon>Aestuariivirgaceae</taxon>
        <taxon>Taklimakanibacter</taxon>
    </lineage>
</organism>
<dbReference type="Proteomes" id="UP000616151">
    <property type="component" value="Unassembled WGS sequence"/>
</dbReference>
<proteinExistence type="predicted"/>
<evidence type="ECO:0000313" key="2">
    <source>
        <dbReference type="Proteomes" id="UP000616151"/>
    </source>
</evidence>
<gene>
    <name evidence="1" type="ORF">JHL16_23660</name>
</gene>